<evidence type="ECO:0000256" key="17">
    <source>
        <dbReference type="SAM" id="Phobius"/>
    </source>
</evidence>
<sequence length="466" mass="49364">MENQTGFRVKVQRFGSYLSGMIMPNIGAFIAWGIITALFIPTGWLPNETFAKLVGPMITYLLPLLIGYTGGKMIYDVRGGVVGATATMGVIVGSDIPMFLGAMIMGPLGGYAIKQFDKLVHGKVKQGFEMLVNNFSAGIIGGLLTLVAFKGIGPVVLGLNKTLAAGVEAIVNAKLLPLANIFIEPAKVLFLNNAINHGILSPLGIEQAAKTGKSILFLLETNPGPGLGILLAYWLFGKGMAKQSAPGAVIIHFLGGIHEIYFPYILMRPVLILAAIAGGVSGVFTFTLFNAGLVAVPSPGSIFALLAMTPRGHYLGVLAGVIVAATVSFLVASFFLKTSKQEEGNLEQATEQMQQLKGKKSSVASALSTAAPKQVRKIVFACDAGMGSSAMGASIMRNKVQKAGLDIEVTNTAINQLPADADVVITHQNLTDRAKEKLPNAYHISVENFLNSPKYDELIEMLKKGE</sequence>
<dbReference type="PROSITE" id="PS51099">
    <property type="entry name" value="PTS_EIIB_TYPE_2"/>
    <property type="match status" value="1"/>
</dbReference>
<keyword evidence="13 17" id="KW-1133">Transmembrane helix</keyword>
<feature type="coiled-coil region" evidence="16">
    <location>
        <begin position="339"/>
        <end position="366"/>
    </location>
</feature>
<dbReference type="InterPro" id="IPR013011">
    <property type="entry name" value="PTS_EIIB_2"/>
</dbReference>
<dbReference type="NCBIfam" id="TIGR00851">
    <property type="entry name" value="mtlA"/>
    <property type="match status" value="1"/>
</dbReference>
<dbReference type="Proteomes" id="UP000032047">
    <property type="component" value="Unassembled WGS sequence"/>
</dbReference>
<keyword evidence="8" id="KW-0597">Phosphoprotein</keyword>
<feature type="domain" description="PTS EIIB type-2" evidence="18">
    <location>
        <begin position="376"/>
        <end position="466"/>
    </location>
</feature>
<evidence type="ECO:0000313" key="21">
    <source>
        <dbReference type="Proteomes" id="UP000032047"/>
    </source>
</evidence>
<evidence type="ECO:0000256" key="11">
    <source>
        <dbReference type="ARBA" id="ARBA00022683"/>
    </source>
</evidence>
<evidence type="ECO:0000256" key="14">
    <source>
        <dbReference type="ARBA" id="ARBA00023136"/>
    </source>
</evidence>
<evidence type="ECO:0000256" key="15">
    <source>
        <dbReference type="ARBA" id="ARBA00033349"/>
    </source>
</evidence>
<dbReference type="PANTHER" id="PTHR30181:SF2">
    <property type="entry name" value="PTS SYSTEM MANNITOL-SPECIFIC EIICBA COMPONENT"/>
    <property type="match status" value="1"/>
</dbReference>
<dbReference type="GO" id="GO:0022872">
    <property type="term" value="F:protein-N(PI)-phosphohistidine-mannitol phosphotransferase system transmembrane transporter activity"/>
    <property type="evidence" value="ECO:0007669"/>
    <property type="project" value="InterPro"/>
</dbReference>
<dbReference type="GO" id="GO:0090563">
    <property type="term" value="F:protein-phosphocysteine-sugar phosphotransferase activity"/>
    <property type="evidence" value="ECO:0007669"/>
    <property type="project" value="TreeGrafter"/>
</dbReference>
<dbReference type="FunFam" id="3.40.50.2300:FF:000047">
    <property type="entry name" value="PTS system mannitol-specific transporter subunit IICBA"/>
    <property type="match status" value="1"/>
</dbReference>
<dbReference type="RefSeq" id="WP_021094847.1">
    <property type="nucleotide sequence ID" value="NZ_ANOC01000027.1"/>
</dbReference>
<feature type="transmembrane region" description="Helical" evidence="17">
    <location>
        <begin position="248"/>
        <end position="266"/>
    </location>
</feature>
<evidence type="ECO:0000259" key="18">
    <source>
        <dbReference type="PROSITE" id="PS51099"/>
    </source>
</evidence>
<comment type="subcellular location">
    <subcellularLocation>
        <location evidence="3">Cell membrane</location>
        <topology evidence="3">Multi-pass membrane protein</topology>
    </subcellularLocation>
</comment>
<dbReference type="AlphaFoldDB" id="A0A0D0GBV3"/>
<organism evidence="20 21">
    <name type="scientific">Anoxybacillus ayderensis</name>
    <dbReference type="NCBI Taxonomy" id="265546"/>
    <lineage>
        <taxon>Bacteria</taxon>
        <taxon>Bacillati</taxon>
        <taxon>Bacillota</taxon>
        <taxon>Bacilli</taxon>
        <taxon>Bacillales</taxon>
        <taxon>Anoxybacillaceae</taxon>
        <taxon>Anoxybacillus</taxon>
    </lineage>
</organism>
<dbReference type="SUPFAM" id="SSF52794">
    <property type="entry name" value="PTS system IIB component-like"/>
    <property type="match status" value="1"/>
</dbReference>
<keyword evidence="7" id="KW-1003">Cell membrane</keyword>
<comment type="function">
    <text evidence="2">The phosphoenolpyruvate-dependent sugar phosphotransferase system (sugar PTS), a major carbohydrate active transport system, catalyzes the phosphorylation of incoming sugar substrates concomitantly with their translocation across the cell membrane. The enzyme II CmtAB PTS system is involved in D-mannitol transport.</text>
</comment>
<feature type="transmembrane region" description="Helical" evidence="17">
    <location>
        <begin position="215"/>
        <end position="236"/>
    </location>
</feature>
<dbReference type="InterPro" id="IPR003352">
    <property type="entry name" value="PTS_EIIC"/>
</dbReference>
<evidence type="ECO:0000256" key="7">
    <source>
        <dbReference type="ARBA" id="ARBA00022475"/>
    </source>
</evidence>
<feature type="transmembrane region" description="Helical" evidence="17">
    <location>
        <begin position="130"/>
        <end position="149"/>
    </location>
</feature>
<comment type="caution">
    <text evidence="20">The sequence shown here is derived from an EMBL/GenBank/DDBJ whole genome shotgun (WGS) entry which is preliminary data.</text>
</comment>
<dbReference type="InterPro" id="IPR036095">
    <property type="entry name" value="PTS_EIIB-like_sf"/>
</dbReference>
<evidence type="ECO:0000256" key="8">
    <source>
        <dbReference type="ARBA" id="ARBA00022553"/>
    </source>
</evidence>
<evidence type="ECO:0000256" key="9">
    <source>
        <dbReference type="ARBA" id="ARBA00022597"/>
    </source>
</evidence>
<dbReference type="CDD" id="cd05567">
    <property type="entry name" value="PTS_IIB_mannitol"/>
    <property type="match status" value="1"/>
</dbReference>
<comment type="catalytic activity">
    <reaction evidence="1">
        <text>D-mannitol(out) + N(pros)-phospho-L-histidyl-[protein] = D-mannitol 1-phosphate(in) + L-histidyl-[protein]</text>
        <dbReference type="Rhea" id="RHEA:33363"/>
        <dbReference type="Rhea" id="RHEA-COMP:9745"/>
        <dbReference type="Rhea" id="RHEA-COMP:9746"/>
        <dbReference type="ChEBI" id="CHEBI:16899"/>
        <dbReference type="ChEBI" id="CHEBI:29979"/>
        <dbReference type="ChEBI" id="CHEBI:61381"/>
        <dbReference type="ChEBI" id="CHEBI:64837"/>
        <dbReference type="EC" id="2.7.1.197"/>
    </reaction>
</comment>
<evidence type="ECO:0000256" key="6">
    <source>
        <dbReference type="ARBA" id="ARBA00022448"/>
    </source>
</evidence>
<gene>
    <name evidence="20" type="ORF">JV16_00380</name>
</gene>
<keyword evidence="14 17" id="KW-0472">Membrane</keyword>
<feature type="transmembrane region" description="Helical" evidence="17">
    <location>
        <begin position="271"/>
        <end position="294"/>
    </location>
</feature>
<feature type="domain" description="PTS EIIC type-2" evidence="19">
    <location>
        <begin position="14"/>
        <end position="349"/>
    </location>
</feature>
<name>A0A0D0GBV3_9BACL</name>
<evidence type="ECO:0000256" key="13">
    <source>
        <dbReference type="ARBA" id="ARBA00022989"/>
    </source>
</evidence>
<keyword evidence="6" id="KW-0813">Transport</keyword>
<keyword evidence="9" id="KW-0762">Sugar transport</keyword>
<dbReference type="InterPro" id="IPR013014">
    <property type="entry name" value="PTS_EIIC_2"/>
</dbReference>
<evidence type="ECO:0000313" key="20">
    <source>
        <dbReference type="EMBL" id="KIP22700.1"/>
    </source>
</evidence>
<dbReference type="PROSITE" id="PS51104">
    <property type="entry name" value="PTS_EIIC_TYPE_2"/>
    <property type="match status" value="1"/>
</dbReference>
<keyword evidence="11" id="KW-0598">Phosphotransferase system</keyword>
<evidence type="ECO:0000256" key="4">
    <source>
        <dbReference type="ARBA" id="ARBA00011909"/>
    </source>
</evidence>
<keyword evidence="12 17" id="KW-0812">Transmembrane</keyword>
<dbReference type="Pfam" id="PF02302">
    <property type="entry name" value="PTS_IIB"/>
    <property type="match status" value="1"/>
</dbReference>
<evidence type="ECO:0000256" key="2">
    <source>
        <dbReference type="ARBA" id="ARBA00002434"/>
    </source>
</evidence>
<evidence type="ECO:0000256" key="10">
    <source>
        <dbReference type="ARBA" id="ARBA00022679"/>
    </source>
</evidence>
<dbReference type="Gene3D" id="3.40.50.2300">
    <property type="match status" value="1"/>
</dbReference>
<dbReference type="PANTHER" id="PTHR30181">
    <property type="entry name" value="MANNITOL PERMEASE IIC COMPONENT"/>
    <property type="match status" value="1"/>
</dbReference>
<dbReference type="GO" id="GO:0005886">
    <property type="term" value="C:plasma membrane"/>
    <property type="evidence" value="ECO:0007669"/>
    <property type="project" value="UniProtKB-SubCell"/>
</dbReference>
<keyword evidence="21" id="KW-1185">Reference proteome</keyword>
<keyword evidence="10" id="KW-0808">Transferase</keyword>
<dbReference type="Pfam" id="PF02378">
    <property type="entry name" value="PTS_EIIC"/>
    <property type="match status" value="1"/>
</dbReference>
<dbReference type="InterPro" id="IPR003501">
    <property type="entry name" value="PTS_EIIB_2/3"/>
</dbReference>
<protein>
    <recommendedName>
        <fullName evidence="5">PTS system mannitol-specific EIICB component</fullName>
        <ecNumber evidence="4">2.7.1.197</ecNumber>
    </recommendedName>
    <alternativeName>
        <fullName evidence="15">EIICB-Mtl</fullName>
    </alternativeName>
</protein>
<evidence type="ECO:0000256" key="3">
    <source>
        <dbReference type="ARBA" id="ARBA00004651"/>
    </source>
</evidence>
<evidence type="ECO:0000256" key="12">
    <source>
        <dbReference type="ARBA" id="ARBA00022692"/>
    </source>
</evidence>
<evidence type="ECO:0000259" key="19">
    <source>
        <dbReference type="PROSITE" id="PS51104"/>
    </source>
</evidence>
<dbReference type="EMBL" id="JXTG01000001">
    <property type="protein sequence ID" value="KIP22700.1"/>
    <property type="molecule type" value="Genomic_DNA"/>
</dbReference>
<dbReference type="InterPro" id="IPR050893">
    <property type="entry name" value="Sugar_PTS"/>
</dbReference>
<feature type="transmembrane region" description="Helical" evidence="17">
    <location>
        <begin position="314"/>
        <end position="336"/>
    </location>
</feature>
<dbReference type="PATRIC" id="fig|265546.4.peg.397"/>
<dbReference type="EC" id="2.7.1.197" evidence="4"/>
<keyword evidence="16" id="KW-0175">Coiled coil</keyword>
<evidence type="ECO:0000256" key="1">
    <source>
        <dbReference type="ARBA" id="ARBA00001655"/>
    </source>
</evidence>
<proteinExistence type="predicted"/>
<dbReference type="InterPro" id="IPR004718">
    <property type="entry name" value="PTS_IIC_mtl"/>
</dbReference>
<feature type="transmembrane region" description="Helical" evidence="17">
    <location>
        <begin position="50"/>
        <end position="69"/>
    </location>
</feature>
<reference evidence="20 21" key="1">
    <citation type="submission" date="2015-01" db="EMBL/GenBank/DDBJ databases">
        <title>Genome sequence of Anoxybacillus ayderensis strain AB04.</title>
        <authorList>
            <person name="Belduz A.O."/>
            <person name="Canakci S."/>
            <person name="Chan K.-G."/>
            <person name="Kahar U.M."/>
            <person name="Yaakob A.S."/>
            <person name="Chan C.S."/>
            <person name="Goh K.M."/>
        </authorList>
    </citation>
    <scope>NUCLEOTIDE SEQUENCE [LARGE SCALE GENOMIC DNA]</scope>
    <source>
        <strain evidence="20 21">AB04</strain>
    </source>
</reference>
<evidence type="ECO:0000256" key="16">
    <source>
        <dbReference type="SAM" id="Coils"/>
    </source>
</evidence>
<accession>A0A0D0GBV3</accession>
<feature type="transmembrane region" description="Helical" evidence="17">
    <location>
        <begin position="81"/>
        <end position="110"/>
    </location>
</feature>
<dbReference type="InterPro" id="IPR029503">
    <property type="entry name" value="PTS_EIIB_mannitol"/>
</dbReference>
<dbReference type="GO" id="GO:0009401">
    <property type="term" value="P:phosphoenolpyruvate-dependent sugar phosphotransferase system"/>
    <property type="evidence" value="ECO:0007669"/>
    <property type="project" value="UniProtKB-KW"/>
</dbReference>
<evidence type="ECO:0000256" key="5">
    <source>
        <dbReference type="ARBA" id="ARBA00021825"/>
    </source>
</evidence>
<feature type="transmembrane region" description="Helical" evidence="17">
    <location>
        <begin position="21"/>
        <end position="44"/>
    </location>
</feature>
<dbReference type="NCBIfam" id="NF011663">
    <property type="entry name" value="PRK15083.1"/>
    <property type="match status" value="1"/>
</dbReference>